<dbReference type="InterPro" id="IPR044730">
    <property type="entry name" value="RNase_H-like_dom_plant"/>
</dbReference>
<evidence type="ECO:0000259" key="2">
    <source>
        <dbReference type="Pfam" id="PF13456"/>
    </source>
</evidence>
<name>A0A7J9D1H3_GOSGO</name>
<dbReference type="Pfam" id="PF13456">
    <property type="entry name" value="RVT_3"/>
    <property type="match status" value="1"/>
</dbReference>
<evidence type="ECO:0000313" key="3">
    <source>
        <dbReference type="EMBL" id="MBA0754589.1"/>
    </source>
</evidence>
<dbReference type="OrthoDB" id="1288152at2759"/>
<reference evidence="3 4" key="1">
    <citation type="journal article" date="2019" name="Genome Biol. Evol.">
        <title>Insights into the evolution of the New World diploid cottons (Gossypium, subgenus Houzingenia) based on genome sequencing.</title>
        <authorList>
            <person name="Grover C.E."/>
            <person name="Arick M.A. 2nd"/>
            <person name="Thrash A."/>
            <person name="Conover J.L."/>
            <person name="Sanders W.S."/>
            <person name="Peterson D.G."/>
            <person name="Frelichowski J.E."/>
            <person name="Scheffler J.A."/>
            <person name="Scheffler B.E."/>
            <person name="Wendel J.F."/>
        </authorList>
    </citation>
    <scope>NUCLEOTIDE SEQUENCE [LARGE SCALE GENOMIC DNA]</scope>
    <source>
        <strain evidence="3">5</strain>
        <tissue evidence="3">Leaf</tissue>
    </source>
</reference>
<evidence type="ECO:0000313" key="4">
    <source>
        <dbReference type="Proteomes" id="UP000593579"/>
    </source>
</evidence>
<evidence type="ECO:0000256" key="1">
    <source>
        <dbReference type="SAM" id="Phobius"/>
    </source>
</evidence>
<organism evidence="3 4">
    <name type="scientific">Gossypium gossypioides</name>
    <name type="common">Mexican cotton</name>
    <name type="synonym">Selera gossypioides</name>
    <dbReference type="NCBI Taxonomy" id="34282"/>
    <lineage>
        <taxon>Eukaryota</taxon>
        <taxon>Viridiplantae</taxon>
        <taxon>Streptophyta</taxon>
        <taxon>Embryophyta</taxon>
        <taxon>Tracheophyta</taxon>
        <taxon>Spermatophyta</taxon>
        <taxon>Magnoliopsida</taxon>
        <taxon>eudicotyledons</taxon>
        <taxon>Gunneridae</taxon>
        <taxon>Pentapetalae</taxon>
        <taxon>rosids</taxon>
        <taxon>malvids</taxon>
        <taxon>Malvales</taxon>
        <taxon>Malvaceae</taxon>
        <taxon>Malvoideae</taxon>
        <taxon>Gossypium</taxon>
    </lineage>
</organism>
<accession>A0A7J9D1H3</accession>
<dbReference type="GO" id="GO:0004523">
    <property type="term" value="F:RNA-DNA hybrid ribonuclease activity"/>
    <property type="evidence" value="ECO:0007669"/>
    <property type="project" value="InterPro"/>
</dbReference>
<keyword evidence="1" id="KW-0472">Membrane</keyword>
<keyword evidence="1" id="KW-1133">Transmembrane helix</keyword>
<dbReference type="InterPro" id="IPR002156">
    <property type="entry name" value="RNaseH_domain"/>
</dbReference>
<protein>
    <recommendedName>
        <fullName evidence="2">RNase H type-1 domain-containing protein</fullName>
    </recommendedName>
</protein>
<sequence length="192" mass="21402">MEELRKMVVPKSIHNPAAQCLVVAERDCLRFPPIVSTQLLPSIVASGSPHPLGFPPLVFFKLFFLGIGVGMRLSSFSKHIRIMRVVIGVVLSWFESIFGNVWPLSSTVVGGLLTDFARQWLVGFTKTLGDILLFQAEARSMMEGLKLAQDRGYRKVEVENDNALLIESIHCGISEFNGLAEMQQLNLICNRE</sequence>
<keyword evidence="4" id="KW-1185">Reference proteome</keyword>
<dbReference type="AlphaFoldDB" id="A0A7J9D1H3"/>
<comment type="caution">
    <text evidence="3">The sequence shown here is derived from an EMBL/GenBank/DDBJ whole genome shotgun (WGS) entry which is preliminary data.</text>
</comment>
<dbReference type="Proteomes" id="UP000593579">
    <property type="component" value="Unassembled WGS sequence"/>
</dbReference>
<feature type="domain" description="RNase H type-1" evidence="2">
    <location>
        <begin position="109"/>
        <end position="172"/>
    </location>
</feature>
<dbReference type="GO" id="GO:0003676">
    <property type="term" value="F:nucleic acid binding"/>
    <property type="evidence" value="ECO:0007669"/>
    <property type="project" value="InterPro"/>
</dbReference>
<proteinExistence type="predicted"/>
<keyword evidence="1" id="KW-0812">Transmembrane</keyword>
<feature type="transmembrane region" description="Helical" evidence="1">
    <location>
        <begin position="54"/>
        <end position="73"/>
    </location>
</feature>
<gene>
    <name evidence="3" type="ORF">Gogos_022039</name>
</gene>
<dbReference type="EMBL" id="JABEZY010262593">
    <property type="protein sequence ID" value="MBA0754589.1"/>
    <property type="molecule type" value="Genomic_DNA"/>
</dbReference>
<dbReference type="CDD" id="cd06222">
    <property type="entry name" value="RNase_H_like"/>
    <property type="match status" value="1"/>
</dbReference>